<keyword evidence="3" id="KW-0812">Transmembrane</keyword>
<comment type="caution">
    <text evidence="5">The sequence shown here is derived from an EMBL/GenBank/DDBJ whole genome shotgun (WGS) entry which is preliminary data.</text>
</comment>
<evidence type="ECO:0000256" key="1">
    <source>
        <dbReference type="ARBA" id="ARBA00010062"/>
    </source>
</evidence>
<dbReference type="Gene3D" id="3.40.50.2300">
    <property type="match status" value="2"/>
</dbReference>
<dbReference type="STRING" id="1801766.A2997_00530"/>
<name>A0A1F6WQ76_9BACT</name>
<evidence type="ECO:0000256" key="2">
    <source>
        <dbReference type="ARBA" id="ARBA00022729"/>
    </source>
</evidence>
<keyword evidence="3" id="KW-0472">Membrane</keyword>
<feature type="transmembrane region" description="Helical" evidence="3">
    <location>
        <begin position="22"/>
        <end position="41"/>
    </location>
</feature>
<organism evidence="5 6">
    <name type="scientific">Candidatus Nomurabacteria bacterium RIFCSPLOWO2_01_FULL_36_10b</name>
    <dbReference type="NCBI Taxonomy" id="1801766"/>
    <lineage>
        <taxon>Bacteria</taxon>
        <taxon>Candidatus Nomuraibacteriota</taxon>
    </lineage>
</organism>
<accession>A0A1F6WQ76</accession>
<dbReference type="SUPFAM" id="SSF53822">
    <property type="entry name" value="Periplasmic binding protein-like I"/>
    <property type="match status" value="1"/>
</dbReference>
<evidence type="ECO:0000256" key="3">
    <source>
        <dbReference type="SAM" id="Phobius"/>
    </source>
</evidence>
<dbReference type="EMBL" id="MFUQ01000004">
    <property type="protein sequence ID" value="OGI84033.1"/>
    <property type="molecule type" value="Genomic_DNA"/>
</dbReference>
<dbReference type="PANTHER" id="PTHR30483">
    <property type="entry name" value="LEUCINE-SPECIFIC-BINDING PROTEIN"/>
    <property type="match status" value="1"/>
</dbReference>
<reference evidence="5 6" key="1">
    <citation type="journal article" date="2016" name="Nat. Commun.">
        <title>Thousands of microbial genomes shed light on interconnected biogeochemical processes in an aquifer system.</title>
        <authorList>
            <person name="Anantharaman K."/>
            <person name="Brown C.T."/>
            <person name="Hug L.A."/>
            <person name="Sharon I."/>
            <person name="Castelle C.J."/>
            <person name="Probst A.J."/>
            <person name="Thomas B.C."/>
            <person name="Singh A."/>
            <person name="Wilkins M.J."/>
            <person name="Karaoz U."/>
            <person name="Brodie E.L."/>
            <person name="Williams K.H."/>
            <person name="Hubbard S.S."/>
            <person name="Banfield J.F."/>
        </authorList>
    </citation>
    <scope>NUCLEOTIDE SEQUENCE [LARGE SCALE GENOMIC DNA]</scope>
</reference>
<dbReference type="InterPro" id="IPR051010">
    <property type="entry name" value="BCAA_transport"/>
</dbReference>
<dbReference type="PANTHER" id="PTHR30483:SF6">
    <property type="entry name" value="PERIPLASMIC BINDING PROTEIN OF ABC TRANSPORTER FOR NATURAL AMINO ACIDS"/>
    <property type="match status" value="1"/>
</dbReference>
<protein>
    <recommendedName>
        <fullName evidence="4">Leucine-binding protein domain-containing protein</fullName>
    </recommendedName>
</protein>
<dbReference type="Pfam" id="PF13458">
    <property type="entry name" value="Peripla_BP_6"/>
    <property type="match status" value="1"/>
</dbReference>
<keyword evidence="2" id="KW-0732">Signal</keyword>
<sequence>MIGFLNLLTLIITKHIIYMKKILIIITSIIVAILIIVFTVIKNEKQVTSNAPIVIGAALALTGDASAWGEMSLKGAKLAVEEININGGIRGRNIQLSVEDTQSTSQGALSSVSKLLSINKAEAILGPSWLDVYHGAEGLIEGKDVLMITPDSGAEAMHDNIKMPGLFSTWYRTAPKAQLLANHINDIGKKHLFIIHPNDSYYILYANFLKKFAKEKGIIIESAMLGTDAKDIRTLLLKIKQSGADSVFFTAYDPENMNEFLKNYRIILPDVSAYSDEIFKDFVGKEEYAGLADGIEYFHAIAPVPSFQKKFTERYSADPVFGASTAYDAIYIIADALENTDNNYDAYVRSHSFDTVSYGKATFDNIGGIVIKSNQFDLFTVENNQSKKIE</sequence>
<keyword evidence="3" id="KW-1133">Transmembrane helix</keyword>
<comment type="similarity">
    <text evidence="1">Belongs to the leucine-binding protein family.</text>
</comment>
<evidence type="ECO:0000313" key="6">
    <source>
        <dbReference type="Proteomes" id="UP000179448"/>
    </source>
</evidence>
<proteinExistence type="inferred from homology"/>
<dbReference type="InterPro" id="IPR028082">
    <property type="entry name" value="Peripla_BP_I"/>
</dbReference>
<evidence type="ECO:0000259" key="4">
    <source>
        <dbReference type="Pfam" id="PF13458"/>
    </source>
</evidence>
<evidence type="ECO:0000313" key="5">
    <source>
        <dbReference type="EMBL" id="OGI84033.1"/>
    </source>
</evidence>
<dbReference type="AlphaFoldDB" id="A0A1F6WQ76"/>
<feature type="domain" description="Leucine-binding protein" evidence="4">
    <location>
        <begin position="52"/>
        <end position="341"/>
    </location>
</feature>
<dbReference type="InterPro" id="IPR028081">
    <property type="entry name" value="Leu-bd"/>
</dbReference>
<gene>
    <name evidence="5" type="ORF">A2997_00530</name>
</gene>
<dbReference type="Proteomes" id="UP000179448">
    <property type="component" value="Unassembled WGS sequence"/>
</dbReference>